<organism evidence="1 2">
    <name type="scientific">Armillaria solidipes</name>
    <dbReference type="NCBI Taxonomy" id="1076256"/>
    <lineage>
        <taxon>Eukaryota</taxon>
        <taxon>Fungi</taxon>
        <taxon>Dikarya</taxon>
        <taxon>Basidiomycota</taxon>
        <taxon>Agaricomycotina</taxon>
        <taxon>Agaricomycetes</taxon>
        <taxon>Agaricomycetidae</taxon>
        <taxon>Agaricales</taxon>
        <taxon>Marasmiineae</taxon>
        <taxon>Physalacriaceae</taxon>
        <taxon>Armillaria</taxon>
    </lineage>
</organism>
<dbReference type="Proteomes" id="UP000218334">
    <property type="component" value="Unassembled WGS sequence"/>
</dbReference>
<dbReference type="SUPFAM" id="SSF48403">
    <property type="entry name" value="Ankyrin repeat"/>
    <property type="match status" value="1"/>
</dbReference>
<gene>
    <name evidence="1" type="ORF">ARMSODRAFT_439367</name>
</gene>
<sequence length="75" mass="8627">MRYGRIDSIEVLVEAGCDISPHSKGLKTPLDLTLNQQSLDLVRYLLNKGASFNQCLPQSFEDLEWAVREPWYPEM</sequence>
<keyword evidence="2" id="KW-1185">Reference proteome</keyword>
<dbReference type="AlphaFoldDB" id="A0A2H3B301"/>
<dbReference type="STRING" id="1076256.A0A2H3B301"/>
<name>A0A2H3B301_9AGAR</name>
<evidence type="ECO:0000313" key="2">
    <source>
        <dbReference type="Proteomes" id="UP000218334"/>
    </source>
</evidence>
<proteinExistence type="predicted"/>
<dbReference type="InterPro" id="IPR002110">
    <property type="entry name" value="Ankyrin_rpt"/>
</dbReference>
<protein>
    <submittedName>
        <fullName evidence="1">Uncharacterized protein</fullName>
    </submittedName>
</protein>
<dbReference type="EMBL" id="KZ293446">
    <property type="protein sequence ID" value="PBK65251.1"/>
    <property type="molecule type" value="Genomic_DNA"/>
</dbReference>
<dbReference type="InterPro" id="IPR036770">
    <property type="entry name" value="Ankyrin_rpt-contain_sf"/>
</dbReference>
<dbReference type="Gene3D" id="1.25.40.20">
    <property type="entry name" value="Ankyrin repeat-containing domain"/>
    <property type="match status" value="1"/>
</dbReference>
<reference evidence="2" key="1">
    <citation type="journal article" date="2017" name="Nat. Ecol. Evol.">
        <title>Genome expansion and lineage-specific genetic innovations in the forest pathogenic fungi Armillaria.</title>
        <authorList>
            <person name="Sipos G."/>
            <person name="Prasanna A.N."/>
            <person name="Walter M.C."/>
            <person name="O'Connor E."/>
            <person name="Balint B."/>
            <person name="Krizsan K."/>
            <person name="Kiss B."/>
            <person name="Hess J."/>
            <person name="Varga T."/>
            <person name="Slot J."/>
            <person name="Riley R."/>
            <person name="Boka B."/>
            <person name="Rigling D."/>
            <person name="Barry K."/>
            <person name="Lee J."/>
            <person name="Mihaltcheva S."/>
            <person name="LaButti K."/>
            <person name="Lipzen A."/>
            <person name="Waldron R."/>
            <person name="Moloney N.M."/>
            <person name="Sperisen C."/>
            <person name="Kredics L."/>
            <person name="Vagvoelgyi C."/>
            <person name="Patrignani A."/>
            <person name="Fitzpatrick D."/>
            <person name="Nagy I."/>
            <person name="Doyle S."/>
            <person name="Anderson J.B."/>
            <person name="Grigoriev I.V."/>
            <person name="Gueldener U."/>
            <person name="Muensterkoetter M."/>
            <person name="Nagy L.G."/>
        </authorList>
    </citation>
    <scope>NUCLEOTIDE SEQUENCE [LARGE SCALE GENOMIC DNA]</scope>
    <source>
        <strain evidence="2">28-4</strain>
    </source>
</reference>
<accession>A0A2H3B301</accession>
<dbReference type="Pfam" id="PF00023">
    <property type="entry name" value="Ank"/>
    <property type="match status" value="1"/>
</dbReference>
<evidence type="ECO:0000313" key="1">
    <source>
        <dbReference type="EMBL" id="PBK65251.1"/>
    </source>
</evidence>